<feature type="signal peptide" evidence="1">
    <location>
        <begin position="1"/>
        <end position="20"/>
    </location>
</feature>
<dbReference type="AlphaFoldDB" id="A0AAD9QH25"/>
<comment type="caution">
    <text evidence="2">The sequence shown here is derived from an EMBL/GenBank/DDBJ whole genome shotgun (WGS) entry which is preliminary data.</text>
</comment>
<feature type="chain" id="PRO_5042119020" evidence="1">
    <location>
        <begin position="21"/>
        <end position="137"/>
    </location>
</feature>
<evidence type="ECO:0000256" key="1">
    <source>
        <dbReference type="SAM" id="SignalP"/>
    </source>
</evidence>
<evidence type="ECO:0000313" key="3">
    <source>
        <dbReference type="Proteomes" id="UP001249851"/>
    </source>
</evidence>
<dbReference type="EMBL" id="JARQWQ010000034">
    <property type="protein sequence ID" value="KAK2561009.1"/>
    <property type="molecule type" value="Genomic_DNA"/>
</dbReference>
<proteinExistence type="predicted"/>
<accession>A0AAD9QH25</accession>
<dbReference type="PROSITE" id="PS51257">
    <property type="entry name" value="PROKAR_LIPOPROTEIN"/>
    <property type="match status" value="1"/>
</dbReference>
<organism evidence="2 3">
    <name type="scientific">Acropora cervicornis</name>
    <name type="common">Staghorn coral</name>
    <dbReference type="NCBI Taxonomy" id="6130"/>
    <lineage>
        <taxon>Eukaryota</taxon>
        <taxon>Metazoa</taxon>
        <taxon>Cnidaria</taxon>
        <taxon>Anthozoa</taxon>
        <taxon>Hexacorallia</taxon>
        <taxon>Scleractinia</taxon>
        <taxon>Astrocoeniina</taxon>
        <taxon>Acroporidae</taxon>
        <taxon>Acropora</taxon>
    </lineage>
</organism>
<keyword evidence="3" id="KW-1185">Reference proteome</keyword>
<dbReference type="Proteomes" id="UP001249851">
    <property type="component" value="Unassembled WGS sequence"/>
</dbReference>
<reference evidence="2" key="1">
    <citation type="journal article" date="2023" name="G3 (Bethesda)">
        <title>Whole genome assembly and annotation of the endangered Caribbean coral Acropora cervicornis.</title>
        <authorList>
            <person name="Selwyn J.D."/>
            <person name="Vollmer S.V."/>
        </authorList>
    </citation>
    <scope>NUCLEOTIDE SEQUENCE</scope>
    <source>
        <strain evidence="2">K2</strain>
    </source>
</reference>
<keyword evidence="1" id="KW-0732">Signal</keyword>
<reference evidence="2" key="2">
    <citation type="journal article" date="2023" name="Science">
        <title>Genomic signatures of disease resistance in endangered staghorn corals.</title>
        <authorList>
            <person name="Vollmer S.V."/>
            <person name="Selwyn J.D."/>
            <person name="Despard B.A."/>
            <person name="Roesel C.L."/>
        </authorList>
    </citation>
    <scope>NUCLEOTIDE SEQUENCE</scope>
    <source>
        <strain evidence="2">K2</strain>
    </source>
</reference>
<sequence>MMKVAVYLVVLSTAVSCVQNAPVLTAKKDRLDSLLEQLLASPDLMDELYSRINNFRAHFNPMSYQQDSRVTGRIFMNNRWSHRNSEKREPVTQDYDIRRAYLARKREERFRVPQELKEAASVNSDNRLPLEINSDYL</sequence>
<evidence type="ECO:0000313" key="2">
    <source>
        <dbReference type="EMBL" id="KAK2561009.1"/>
    </source>
</evidence>
<protein>
    <submittedName>
        <fullName evidence="2">Uncharacterized protein</fullName>
    </submittedName>
</protein>
<name>A0AAD9QH25_ACRCE</name>
<gene>
    <name evidence="2" type="ORF">P5673_016137</name>
</gene>